<dbReference type="NCBIfam" id="TIGR02001">
    <property type="entry name" value="gcw_chp"/>
    <property type="match status" value="1"/>
</dbReference>
<name>A0A3L7DTV3_9GAMM</name>
<protein>
    <submittedName>
        <fullName evidence="2">Uncharacterized protein</fullName>
    </submittedName>
</protein>
<feature type="signal peptide" evidence="1">
    <location>
        <begin position="1"/>
        <end position="25"/>
    </location>
</feature>
<dbReference type="OrthoDB" id="9793561at2"/>
<dbReference type="RefSeq" id="WP_117956198.1">
    <property type="nucleotide sequence ID" value="NZ_QRAN01000017.1"/>
</dbReference>
<feature type="chain" id="PRO_5018330457" evidence="1">
    <location>
        <begin position="26"/>
        <end position="244"/>
    </location>
</feature>
<accession>A0A3L7DTV3</accession>
<reference evidence="2 3" key="1">
    <citation type="submission" date="2018-07" db="EMBL/GenBank/DDBJ databases">
        <title>Halioglobus sp. genome submission.</title>
        <authorList>
            <person name="Ye M.-Q."/>
            <person name="Du Z.-J."/>
        </authorList>
    </citation>
    <scope>NUCLEOTIDE SEQUENCE [LARGE SCALE GENOMIC DNA]</scope>
    <source>
        <strain evidence="2 3">U0301</strain>
    </source>
</reference>
<comment type="caution">
    <text evidence="2">The sequence shown here is derived from an EMBL/GenBank/DDBJ whole genome shotgun (WGS) entry which is preliminary data.</text>
</comment>
<evidence type="ECO:0000313" key="3">
    <source>
        <dbReference type="Proteomes" id="UP000265509"/>
    </source>
</evidence>
<dbReference type="InterPro" id="IPR010239">
    <property type="entry name" value="CHP02001"/>
</dbReference>
<dbReference type="Pfam" id="PF09694">
    <property type="entry name" value="Gcw_chp"/>
    <property type="match status" value="1"/>
</dbReference>
<keyword evidence="3" id="KW-1185">Reference proteome</keyword>
<evidence type="ECO:0000256" key="1">
    <source>
        <dbReference type="SAM" id="SignalP"/>
    </source>
</evidence>
<proteinExistence type="predicted"/>
<dbReference type="AlphaFoldDB" id="A0A3L7DTV3"/>
<dbReference type="Proteomes" id="UP000265509">
    <property type="component" value="Unassembled WGS sequence"/>
</dbReference>
<keyword evidence="1" id="KW-0732">Signal</keyword>
<organism evidence="2 3">
    <name type="scientific">Seongchinamella sediminis</name>
    <dbReference type="NCBI Taxonomy" id="2283635"/>
    <lineage>
        <taxon>Bacteria</taxon>
        <taxon>Pseudomonadati</taxon>
        <taxon>Pseudomonadota</taxon>
        <taxon>Gammaproteobacteria</taxon>
        <taxon>Cellvibrionales</taxon>
        <taxon>Halieaceae</taxon>
        <taxon>Seongchinamella</taxon>
    </lineage>
</organism>
<gene>
    <name evidence="2" type="ORF">DWB85_14855</name>
</gene>
<sequence>MLKKVLPAAIAASLLAGATATSVQAAEISANVALVSDYRFRGISQSDEDIALQGGFDLAFENGIYIGTWGSTVDFDSNDGFDGSLELDYYIGWGMDIGENSAIDVGYLYYDYPGDDGAEGDYQELYGSFSFHDLTLGMAYSDDYYGETDTFFYYYADYSFGLAENLSLDFHVGYNDLTDDGCFLDCGDDGVAEDSYTDYSVGLTWSVMGVDLGATYVGTNLDKKDVFGTDWGEDTVVVSIAKSM</sequence>
<evidence type="ECO:0000313" key="2">
    <source>
        <dbReference type="EMBL" id="RLQ20998.1"/>
    </source>
</evidence>
<dbReference type="EMBL" id="QRAN01000017">
    <property type="protein sequence ID" value="RLQ20998.1"/>
    <property type="molecule type" value="Genomic_DNA"/>
</dbReference>